<accession>A0A225V9W6</accession>
<protein>
    <recommendedName>
        <fullName evidence="3">DDE Tnp4 domain-containing protein</fullName>
    </recommendedName>
</protein>
<feature type="domain" description="DDE Tnp4" evidence="3">
    <location>
        <begin position="13"/>
        <end position="113"/>
    </location>
</feature>
<proteinExistence type="predicted"/>
<dbReference type="AlphaFoldDB" id="A0A225V9W6"/>
<sequence length="161" mass="18647">MQAVCDHRRRFKQTWKVSKFGEKIQEILPVGCHLLGDAEFTLSDELLTPYIPREEGGKLTRRQENYNYIHCSSRMAIECAFGMQRFRLIRRQLELKSVTNSTKCILASMILHNIIFHLDDDTINRKEQEDSNGIVLENEGGDDAKKICRAKRDELANLFAC</sequence>
<dbReference type="Pfam" id="PF13359">
    <property type="entry name" value="DDE_Tnp_4"/>
    <property type="match status" value="1"/>
</dbReference>
<dbReference type="OrthoDB" id="104598at2759"/>
<keyword evidence="5" id="KW-1185">Reference proteome</keyword>
<dbReference type="STRING" id="4795.A0A225V9W6"/>
<dbReference type="InterPro" id="IPR027806">
    <property type="entry name" value="HARBI1_dom"/>
</dbReference>
<comment type="cofactor">
    <cofactor evidence="1">
        <name>a divalent metal cation</name>
        <dbReference type="ChEBI" id="CHEBI:60240"/>
    </cofactor>
</comment>
<comment type="caution">
    <text evidence="4">The sequence shown here is derived from an EMBL/GenBank/DDBJ whole genome shotgun (WGS) entry which is preliminary data.</text>
</comment>
<dbReference type="GO" id="GO:0046872">
    <property type="term" value="F:metal ion binding"/>
    <property type="evidence" value="ECO:0007669"/>
    <property type="project" value="UniProtKB-KW"/>
</dbReference>
<evidence type="ECO:0000313" key="5">
    <source>
        <dbReference type="Proteomes" id="UP000198211"/>
    </source>
</evidence>
<dbReference type="EMBL" id="NBNE01006756">
    <property type="protein sequence ID" value="OWZ01567.1"/>
    <property type="molecule type" value="Genomic_DNA"/>
</dbReference>
<evidence type="ECO:0000256" key="2">
    <source>
        <dbReference type="ARBA" id="ARBA00022723"/>
    </source>
</evidence>
<gene>
    <name evidence="4" type="ORF">PHMEG_00027014</name>
</gene>
<dbReference type="Proteomes" id="UP000198211">
    <property type="component" value="Unassembled WGS sequence"/>
</dbReference>
<evidence type="ECO:0000256" key="1">
    <source>
        <dbReference type="ARBA" id="ARBA00001968"/>
    </source>
</evidence>
<keyword evidence="2" id="KW-0479">Metal-binding</keyword>
<evidence type="ECO:0000313" key="4">
    <source>
        <dbReference type="EMBL" id="OWZ01567.1"/>
    </source>
</evidence>
<reference evidence="5" key="1">
    <citation type="submission" date="2017-03" db="EMBL/GenBank/DDBJ databases">
        <title>Phytopthora megakarya and P. palmivora, two closely related causual agents of cacao black pod achieved similar genome size and gene model numbers by different mechanisms.</title>
        <authorList>
            <person name="Ali S."/>
            <person name="Shao J."/>
            <person name="Larry D.J."/>
            <person name="Kronmiller B."/>
            <person name="Shen D."/>
            <person name="Strem M.D."/>
            <person name="Melnick R.L."/>
            <person name="Guiltinan M.J."/>
            <person name="Tyler B.M."/>
            <person name="Meinhardt L.W."/>
            <person name="Bailey B.A."/>
        </authorList>
    </citation>
    <scope>NUCLEOTIDE SEQUENCE [LARGE SCALE GENOMIC DNA]</scope>
    <source>
        <strain evidence="5">zdho120</strain>
    </source>
</reference>
<name>A0A225V9W6_9STRA</name>
<organism evidence="4 5">
    <name type="scientific">Phytophthora megakarya</name>
    <dbReference type="NCBI Taxonomy" id="4795"/>
    <lineage>
        <taxon>Eukaryota</taxon>
        <taxon>Sar</taxon>
        <taxon>Stramenopiles</taxon>
        <taxon>Oomycota</taxon>
        <taxon>Peronosporomycetes</taxon>
        <taxon>Peronosporales</taxon>
        <taxon>Peronosporaceae</taxon>
        <taxon>Phytophthora</taxon>
    </lineage>
</organism>
<evidence type="ECO:0000259" key="3">
    <source>
        <dbReference type="Pfam" id="PF13359"/>
    </source>
</evidence>